<gene>
    <name evidence="5" type="ORF">ABZ508_18310</name>
</gene>
<organism evidence="5 6">
    <name type="scientific">Streptomyces lavendulocolor</name>
    <dbReference type="NCBI Taxonomy" id="67316"/>
    <lineage>
        <taxon>Bacteria</taxon>
        <taxon>Bacillati</taxon>
        <taxon>Actinomycetota</taxon>
        <taxon>Actinomycetes</taxon>
        <taxon>Kitasatosporales</taxon>
        <taxon>Streptomycetaceae</taxon>
        <taxon>Streptomyces</taxon>
    </lineage>
</organism>
<accession>A0ABV2W6Z3</accession>
<name>A0ABV2W6Z3_9ACTN</name>
<proteinExistence type="predicted"/>
<evidence type="ECO:0008006" key="7">
    <source>
        <dbReference type="Google" id="ProtNLM"/>
    </source>
</evidence>
<keyword evidence="4" id="KW-0472">Membrane</keyword>
<evidence type="ECO:0000256" key="3">
    <source>
        <dbReference type="SAM" id="MobiDB-lite"/>
    </source>
</evidence>
<feature type="compositionally biased region" description="Basic and acidic residues" evidence="3">
    <location>
        <begin position="71"/>
        <end position="85"/>
    </location>
</feature>
<dbReference type="RefSeq" id="WP_359806959.1">
    <property type="nucleotide sequence ID" value="NZ_JBEXZQ010000048.1"/>
</dbReference>
<keyword evidence="6" id="KW-1185">Reference proteome</keyword>
<dbReference type="Gene3D" id="1.10.10.1320">
    <property type="entry name" value="Anti-sigma factor, zinc-finger domain"/>
    <property type="match status" value="1"/>
</dbReference>
<keyword evidence="4" id="KW-1133">Transmembrane helix</keyword>
<evidence type="ECO:0000313" key="6">
    <source>
        <dbReference type="Proteomes" id="UP001550378"/>
    </source>
</evidence>
<feature type="compositionally biased region" description="Low complexity" evidence="3">
    <location>
        <begin position="106"/>
        <end position="126"/>
    </location>
</feature>
<evidence type="ECO:0000256" key="1">
    <source>
        <dbReference type="ARBA" id="ARBA00023015"/>
    </source>
</evidence>
<feature type="transmembrane region" description="Helical" evidence="4">
    <location>
        <begin position="135"/>
        <end position="157"/>
    </location>
</feature>
<dbReference type="EMBL" id="JBEXZR010000015">
    <property type="protein sequence ID" value="MEU0709312.1"/>
    <property type="molecule type" value="Genomic_DNA"/>
</dbReference>
<dbReference type="Proteomes" id="UP001550378">
    <property type="component" value="Unassembled WGS sequence"/>
</dbReference>
<feature type="compositionally biased region" description="Pro residues" evidence="3">
    <location>
        <begin position="86"/>
        <end position="102"/>
    </location>
</feature>
<evidence type="ECO:0000256" key="4">
    <source>
        <dbReference type="SAM" id="Phobius"/>
    </source>
</evidence>
<keyword evidence="2" id="KW-0804">Transcription</keyword>
<protein>
    <recommendedName>
        <fullName evidence="7">Zinc-finger domain-containing protein</fullName>
    </recommendedName>
</protein>
<reference evidence="5 6" key="1">
    <citation type="submission" date="2024-06" db="EMBL/GenBank/DDBJ databases">
        <title>The Natural Products Discovery Center: Release of the First 8490 Sequenced Strains for Exploring Actinobacteria Biosynthetic Diversity.</title>
        <authorList>
            <person name="Kalkreuter E."/>
            <person name="Kautsar S.A."/>
            <person name="Yang D."/>
            <person name="Bader C.D."/>
            <person name="Teijaro C.N."/>
            <person name="Fluegel L."/>
            <person name="Davis C.M."/>
            <person name="Simpson J.R."/>
            <person name="Lauterbach L."/>
            <person name="Steele A.D."/>
            <person name="Gui C."/>
            <person name="Meng S."/>
            <person name="Li G."/>
            <person name="Viehrig K."/>
            <person name="Ye F."/>
            <person name="Su P."/>
            <person name="Kiefer A.F."/>
            <person name="Nichols A."/>
            <person name="Cepeda A.J."/>
            <person name="Yan W."/>
            <person name="Fan B."/>
            <person name="Jiang Y."/>
            <person name="Adhikari A."/>
            <person name="Zheng C.-J."/>
            <person name="Schuster L."/>
            <person name="Cowan T.M."/>
            <person name="Smanski M.J."/>
            <person name="Chevrette M.G."/>
            <person name="De Carvalho L.P.S."/>
            <person name="Shen B."/>
        </authorList>
    </citation>
    <scope>NUCLEOTIDE SEQUENCE [LARGE SCALE GENOMIC DNA]</scope>
    <source>
        <strain evidence="5 6">NPDC006337</strain>
    </source>
</reference>
<dbReference type="InterPro" id="IPR041916">
    <property type="entry name" value="Anti_sigma_zinc_sf"/>
</dbReference>
<keyword evidence="4" id="KW-0812">Transmembrane</keyword>
<keyword evidence="1" id="KW-0805">Transcription regulation</keyword>
<evidence type="ECO:0000313" key="5">
    <source>
        <dbReference type="EMBL" id="MEU0709312.1"/>
    </source>
</evidence>
<evidence type="ECO:0000256" key="2">
    <source>
        <dbReference type="ARBA" id="ARBA00023163"/>
    </source>
</evidence>
<feature type="region of interest" description="Disordered" evidence="3">
    <location>
        <begin position="71"/>
        <end position="126"/>
    </location>
</feature>
<comment type="caution">
    <text evidence="5">The sequence shown here is derived from an EMBL/GenBank/DDBJ whole genome shotgun (WGS) entry which is preliminary data.</text>
</comment>
<sequence>MAHVEPAHLVELALGNASDGDSAALRHVAVCARCRDELAWMRRVVTAARQLDASDLPVVLPEHVWERLSRELSAADRPARPHSPDPRSPVPRSPDPHSPGPRVPGHRAGTGRARATCRTSARPGWPGLLRRPGPAAVATAAAAVAVAVVLTFVRRYARRRARVRPRQGG</sequence>